<dbReference type="PROSITE" id="PS00383">
    <property type="entry name" value="TYR_PHOSPHATASE_1"/>
    <property type="match status" value="1"/>
</dbReference>
<dbReference type="PANTHER" id="PTHR31126">
    <property type="entry name" value="TYROSINE-PROTEIN PHOSPHATASE"/>
    <property type="match status" value="1"/>
</dbReference>
<evidence type="ECO:0000256" key="1">
    <source>
        <dbReference type="ARBA" id="ARBA00009580"/>
    </source>
</evidence>
<dbReference type="AlphaFoldDB" id="A0A520LJT2"/>
<dbReference type="GO" id="GO:0004721">
    <property type="term" value="F:phosphoprotein phosphatase activity"/>
    <property type="evidence" value="ECO:0007669"/>
    <property type="project" value="InterPro"/>
</dbReference>
<organism evidence="3 4">
    <name type="scientific">SAR92 clade bacterium</name>
    <dbReference type="NCBI Taxonomy" id="2315479"/>
    <lineage>
        <taxon>Bacteria</taxon>
        <taxon>Pseudomonadati</taxon>
        <taxon>Pseudomonadota</taxon>
        <taxon>Gammaproteobacteria</taxon>
        <taxon>Cellvibrionales</taxon>
        <taxon>Porticoccaceae</taxon>
        <taxon>SAR92 clade</taxon>
    </lineage>
</organism>
<dbReference type="InterPro" id="IPR026893">
    <property type="entry name" value="Tyr/Ser_Pase_IphP-type"/>
</dbReference>
<dbReference type="InterPro" id="IPR029021">
    <property type="entry name" value="Prot-tyrosine_phosphatase-like"/>
</dbReference>
<proteinExistence type="inferred from homology"/>
<sequence>STMSIIAAELSNLDMSYRRVLPLENGSNFRDAGDYPTIDGKRVIRGELFRSAAMYAIESESDIDYLENFKFKTVVDLRSNEERELQPDRWVLKDKSINYVSHDYSIMNLMSSSSEDSSANDEKVDAGNYYQVMHKTLVPQIKLYFDALLNEQVPVILHCSAGQDRTGFISAVLLKLLGVSEDLIYEDYNLSTDLRRPSIEAGDINYIEKAKTNAFAKLMLSYGAGTPAKQGNPLRTSDGVPFLKTALDAIKDDYGSVEKYLKTEIGLSSLDIAQLRARYTY</sequence>
<feature type="domain" description="Tyrosine specific protein phosphatases" evidence="2">
    <location>
        <begin position="135"/>
        <end position="207"/>
    </location>
</feature>
<evidence type="ECO:0000313" key="4">
    <source>
        <dbReference type="Proteomes" id="UP000318148"/>
    </source>
</evidence>
<dbReference type="EMBL" id="SHBO01000059">
    <property type="protein sequence ID" value="RZO04177.1"/>
    <property type="molecule type" value="Genomic_DNA"/>
</dbReference>
<comment type="similarity">
    <text evidence="1">Belongs to the protein-tyrosine phosphatase family.</text>
</comment>
<dbReference type="SUPFAM" id="SSF52799">
    <property type="entry name" value="(Phosphotyrosine protein) phosphatases II"/>
    <property type="match status" value="1"/>
</dbReference>
<accession>A0A520LJT2</accession>
<protein>
    <submittedName>
        <fullName evidence="3">Tyrosine-protein phosphatase</fullName>
    </submittedName>
</protein>
<dbReference type="InterPro" id="IPR016130">
    <property type="entry name" value="Tyr_Pase_AS"/>
</dbReference>
<feature type="non-terminal residue" evidence="3">
    <location>
        <position position="1"/>
    </location>
</feature>
<evidence type="ECO:0000313" key="3">
    <source>
        <dbReference type="EMBL" id="RZO04177.1"/>
    </source>
</evidence>
<comment type="caution">
    <text evidence="3">The sequence shown here is derived from an EMBL/GenBank/DDBJ whole genome shotgun (WGS) entry which is preliminary data.</text>
</comment>
<gene>
    <name evidence="3" type="ORF">EVB02_04005</name>
</gene>
<reference evidence="3 4" key="1">
    <citation type="submission" date="2019-02" db="EMBL/GenBank/DDBJ databases">
        <title>Prokaryotic population dynamics and viral predation in marine succession experiment using metagenomics: the confinement effect.</title>
        <authorList>
            <person name="Haro-Moreno J.M."/>
            <person name="Rodriguez-Valera F."/>
            <person name="Lopez-Perez M."/>
        </authorList>
    </citation>
    <scope>NUCLEOTIDE SEQUENCE [LARGE SCALE GENOMIC DNA]</scope>
    <source>
        <strain evidence="3">MED-G169</strain>
    </source>
</reference>
<dbReference type="Proteomes" id="UP000318148">
    <property type="component" value="Unassembled WGS sequence"/>
</dbReference>
<dbReference type="PROSITE" id="PS50056">
    <property type="entry name" value="TYR_PHOSPHATASE_2"/>
    <property type="match status" value="1"/>
</dbReference>
<dbReference type="PANTHER" id="PTHR31126:SF1">
    <property type="entry name" value="TYROSINE SPECIFIC PROTEIN PHOSPHATASES DOMAIN-CONTAINING PROTEIN"/>
    <property type="match status" value="1"/>
</dbReference>
<dbReference type="Pfam" id="PF13350">
    <property type="entry name" value="Y_phosphatase3"/>
    <property type="match status" value="1"/>
</dbReference>
<evidence type="ECO:0000259" key="2">
    <source>
        <dbReference type="PROSITE" id="PS50056"/>
    </source>
</evidence>
<dbReference type="Gene3D" id="3.90.190.10">
    <property type="entry name" value="Protein tyrosine phosphatase superfamily"/>
    <property type="match status" value="1"/>
</dbReference>
<dbReference type="InterPro" id="IPR000387">
    <property type="entry name" value="Tyr_Pase_dom"/>
</dbReference>
<name>A0A520LJT2_9GAMM</name>